<evidence type="ECO:0000256" key="3">
    <source>
        <dbReference type="ARBA" id="ARBA00012944"/>
    </source>
</evidence>
<evidence type="ECO:0000256" key="7">
    <source>
        <dbReference type="ARBA" id="ARBA00022692"/>
    </source>
</evidence>
<keyword evidence="17" id="KW-0732">Signal</keyword>
<evidence type="ECO:0000256" key="14">
    <source>
        <dbReference type="ARBA" id="ARBA00031019"/>
    </source>
</evidence>
<sequence>MNLLIMNIMFMLTLVFSMMTHPLSMGLTLLMQVVMVAMLTGTLSANFWFSYILFMIMVGGMLVLFIYMTSIASNEKFSVSMTFYLMMGVTVISSLGMSLMENYPKWMLSMNTDMLMKMNTTMFEMSLSKYFMSTSMMMMMVLIVYLLVTLIAVVKITNVSYGPLRKMS</sequence>
<keyword evidence="9" id="KW-0249">Electron transport</keyword>
<proteinExistence type="inferred from homology"/>
<dbReference type="PANTHER" id="PTHR11435">
    <property type="entry name" value="NADH UBIQUINONE OXIDOREDUCTASE SUBUNIT ND6"/>
    <property type="match status" value="1"/>
</dbReference>
<keyword evidence="8" id="KW-1278">Translocase</keyword>
<keyword evidence="7 16" id="KW-0812">Transmembrane</keyword>
<organism evidence="18">
    <name type="scientific">Cantharidae sp. GENSP01</name>
    <dbReference type="NCBI Taxonomy" id="1205542"/>
    <lineage>
        <taxon>Eukaryota</taxon>
        <taxon>Metazoa</taxon>
        <taxon>Ecdysozoa</taxon>
        <taxon>Arthropoda</taxon>
        <taxon>Hexapoda</taxon>
        <taxon>Insecta</taxon>
        <taxon>Pterygota</taxon>
        <taxon>Neoptera</taxon>
        <taxon>Endopterygota</taxon>
        <taxon>Coleoptera</taxon>
        <taxon>Polyphaga</taxon>
        <taxon>Elateriformia</taxon>
        <taxon>Elateroidea</taxon>
        <taxon>Cantharidae</taxon>
    </lineage>
</organism>
<feature type="signal peptide" evidence="17">
    <location>
        <begin position="1"/>
        <end position="17"/>
    </location>
</feature>
<feature type="transmembrane region" description="Helical" evidence="16">
    <location>
        <begin position="81"/>
        <end position="100"/>
    </location>
</feature>
<comment type="catalytic activity">
    <reaction evidence="15">
        <text>a ubiquinone + NADH + 5 H(+)(in) = a ubiquinol + NAD(+) + 4 H(+)(out)</text>
        <dbReference type="Rhea" id="RHEA:29091"/>
        <dbReference type="Rhea" id="RHEA-COMP:9565"/>
        <dbReference type="Rhea" id="RHEA-COMP:9566"/>
        <dbReference type="ChEBI" id="CHEBI:15378"/>
        <dbReference type="ChEBI" id="CHEBI:16389"/>
        <dbReference type="ChEBI" id="CHEBI:17976"/>
        <dbReference type="ChEBI" id="CHEBI:57540"/>
        <dbReference type="ChEBI" id="CHEBI:57945"/>
        <dbReference type="EC" id="7.1.1.2"/>
    </reaction>
</comment>
<protein>
    <recommendedName>
        <fullName evidence="4">NADH-ubiquinone oxidoreductase chain 6</fullName>
        <ecNumber evidence="3">7.1.1.2</ecNumber>
    </recommendedName>
    <alternativeName>
        <fullName evidence="14">NADH dehydrogenase subunit 6</fullName>
    </alternativeName>
</protein>
<evidence type="ECO:0000313" key="18">
    <source>
        <dbReference type="EMBL" id="ALO77622.1"/>
    </source>
</evidence>
<dbReference type="AlphaFoldDB" id="A0A0S2MSE6"/>
<comment type="similarity">
    <text evidence="2">Belongs to the complex I subunit 6 family.</text>
</comment>
<evidence type="ECO:0000256" key="16">
    <source>
        <dbReference type="SAM" id="Phobius"/>
    </source>
</evidence>
<dbReference type="EC" id="7.1.1.2" evidence="3"/>
<feature type="transmembrane region" description="Helical" evidence="16">
    <location>
        <begin position="47"/>
        <end position="69"/>
    </location>
</feature>
<dbReference type="PANTHER" id="PTHR11435:SF1">
    <property type="entry name" value="NADH-UBIQUINONE OXIDOREDUCTASE CHAIN 6"/>
    <property type="match status" value="1"/>
</dbReference>
<keyword evidence="13 16" id="KW-0472">Membrane</keyword>
<evidence type="ECO:0000256" key="8">
    <source>
        <dbReference type="ARBA" id="ARBA00022967"/>
    </source>
</evidence>
<evidence type="ECO:0000256" key="2">
    <source>
        <dbReference type="ARBA" id="ARBA00005698"/>
    </source>
</evidence>
<dbReference type="InterPro" id="IPR050269">
    <property type="entry name" value="ComplexI_Subunit6"/>
</dbReference>
<comment type="subcellular location">
    <subcellularLocation>
        <location evidence="1">Mitochondrion membrane</location>
        <topology evidence="1">Multi-pass membrane protein</topology>
    </subcellularLocation>
</comment>
<evidence type="ECO:0000256" key="10">
    <source>
        <dbReference type="ARBA" id="ARBA00022989"/>
    </source>
</evidence>
<gene>
    <name evidence="18" type="primary">nad6</name>
</gene>
<evidence type="ECO:0000256" key="15">
    <source>
        <dbReference type="ARBA" id="ARBA00049551"/>
    </source>
</evidence>
<dbReference type="EMBL" id="JX412853">
    <property type="protein sequence ID" value="ALO77622.1"/>
    <property type="molecule type" value="Genomic_DNA"/>
</dbReference>
<accession>A0A0S2MSE6</accession>
<evidence type="ECO:0000256" key="5">
    <source>
        <dbReference type="ARBA" id="ARBA00022448"/>
    </source>
</evidence>
<evidence type="ECO:0000256" key="11">
    <source>
        <dbReference type="ARBA" id="ARBA00023027"/>
    </source>
</evidence>
<reference evidence="18" key="1">
    <citation type="submission" date="2012-06" db="EMBL/GenBank/DDBJ databases">
        <title>Mitogenomics of the Coleoptera under dense taxon sampling.</title>
        <authorList>
            <person name="Timmermans M.J.T.N."/>
            <person name="Lim J."/>
            <person name="Dodsworth S."/>
            <person name="Haran J."/>
            <person name="Ahrens D."/>
            <person name="Bocak L."/>
            <person name="London A."/>
            <person name="Culverwell L."/>
            <person name="Vogler A.P."/>
        </authorList>
    </citation>
    <scope>NUCLEOTIDE SEQUENCE</scope>
</reference>
<keyword evidence="6" id="KW-0679">Respiratory chain</keyword>
<evidence type="ECO:0000256" key="13">
    <source>
        <dbReference type="ARBA" id="ARBA00023136"/>
    </source>
</evidence>
<feature type="transmembrane region" description="Helical" evidence="16">
    <location>
        <begin position="12"/>
        <end position="35"/>
    </location>
</feature>
<dbReference type="GO" id="GO:0031966">
    <property type="term" value="C:mitochondrial membrane"/>
    <property type="evidence" value="ECO:0007669"/>
    <property type="project" value="UniProtKB-SubCell"/>
</dbReference>
<evidence type="ECO:0000256" key="12">
    <source>
        <dbReference type="ARBA" id="ARBA00023128"/>
    </source>
</evidence>
<evidence type="ECO:0000256" key="4">
    <source>
        <dbReference type="ARBA" id="ARBA00021095"/>
    </source>
</evidence>
<evidence type="ECO:0000256" key="6">
    <source>
        <dbReference type="ARBA" id="ARBA00022660"/>
    </source>
</evidence>
<keyword evidence="11" id="KW-0520">NAD</keyword>
<evidence type="ECO:0000256" key="9">
    <source>
        <dbReference type="ARBA" id="ARBA00022982"/>
    </source>
</evidence>
<keyword evidence="12 18" id="KW-0496">Mitochondrion</keyword>
<evidence type="ECO:0000256" key="17">
    <source>
        <dbReference type="SAM" id="SignalP"/>
    </source>
</evidence>
<geneLocation type="mitochondrion" evidence="18"/>
<name>A0A0S2MSE6_9COLE</name>
<evidence type="ECO:0000256" key="1">
    <source>
        <dbReference type="ARBA" id="ARBA00004225"/>
    </source>
</evidence>
<feature type="chain" id="PRO_5006602559" description="NADH-ubiquinone oxidoreductase chain 6" evidence="17">
    <location>
        <begin position="18"/>
        <end position="168"/>
    </location>
</feature>
<feature type="transmembrane region" description="Helical" evidence="16">
    <location>
        <begin position="130"/>
        <end position="157"/>
    </location>
</feature>
<dbReference type="GO" id="GO:0008137">
    <property type="term" value="F:NADH dehydrogenase (ubiquinone) activity"/>
    <property type="evidence" value="ECO:0007669"/>
    <property type="project" value="UniProtKB-EC"/>
</dbReference>
<keyword evidence="5" id="KW-0813">Transport</keyword>
<keyword evidence="10 16" id="KW-1133">Transmembrane helix</keyword>